<keyword evidence="15" id="KW-1185">Reference proteome</keyword>
<keyword evidence="6 12" id="KW-0547">Nucleotide-binding</keyword>
<dbReference type="InterPro" id="IPR015854">
    <property type="entry name" value="ABC_transpr_LolD-like"/>
</dbReference>
<gene>
    <name evidence="12" type="primary">ftsE</name>
    <name evidence="14" type="ORF">FD01_GL000782</name>
</gene>
<comment type="subunit">
    <text evidence="12">Homodimer. Forms a membrane-associated complex with FtsX.</text>
</comment>
<dbReference type="PROSITE" id="PS00211">
    <property type="entry name" value="ABC_TRANSPORTER_1"/>
    <property type="match status" value="1"/>
</dbReference>
<dbReference type="PATRIC" id="fig|1423769.4.peg.832"/>
<dbReference type="InterPro" id="IPR027417">
    <property type="entry name" value="P-loop_NTPase"/>
</dbReference>
<keyword evidence="8 12" id="KW-0472">Membrane</keyword>
<evidence type="ECO:0000256" key="6">
    <source>
        <dbReference type="ARBA" id="ARBA00022741"/>
    </source>
</evidence>
<dbReference type="GO" id="GO:0022857">
    <property type="term" value="F:transmembrane transporter activity"/>
    <property type="evidence" value="ECO:0007669"/>
    <property type="project" value="TreeGrafter"/>
</dbReference>
<comment type="caution">
    <text evidence="14">The sequence shown here is derived from an EMBL/GenBank/DDBJ whole genome shotgun (WGS) entry which is preliminary data.</text>
</comment>
<accession>A0A0R1QK26</accession>
<keyword evidence="4 12" id="KW-1003">Cell membrane</keyword>
<evidence type="ECO:0000256" key="3">
    <source>
        <dbReference type="ARBA" id="ARBA00022448"/>
    </source>
</evidence>
<comment type="function">
    <text evidence="11">Part of the ABC transporter FtsEX involved in cellular division. Has ATPase activity. Essential for cell division and viability.</text>
</comment>
<keyword evidence="5 12" id="KW-0132">Cell division</keyword>
<evidence type="ECO:0000256" key="11">
    <source>
        <dbReference type="ARBA" id="ARBA00055994"/>
    </source>
</evidence>
<feature type="domain" description="ABC transporter" evidence="13">
    <location>
        <begin position="24"/>
        <end position="250"/>
    </location>
</feature>
<evidence type="ECO:0000256" key="7">
    <source>
        <dbReference type="ARBA" id="ARBA00022840"/>
    </source>
</evidence>
<dbReference type="FunFam" id="3.40.50.300:FF:000056">
    <property type="entry name" value="Cell division ATP-binding protein FtsE"/>
    <property type="match status" value="1"/>
</dbReference>
<evidence type="ECO:0000313" key="15">
    <source>
        <dbReference type="Proteomes" id="UP000051790"/>
    </source>
</evidence>
<sequence length="250" mass="28228">MLLLYTPVILVAVKKVIKENRDMIQMKNVMMKYDNGVVAMKDLNLTVDPGEFVYVIGPSGAGKSTFIKMLYHELTPSEGDIVINNYDFKTMKPSEVPYMRRLIGIVFQDFKLLPRLTVYENVAYAMQVIETPDKDIRPRVLEVLKLVGLEQKLRRFPSELSGGEQQRVSIARAIVNKPQVVIADEPTGNLDPETAEGIMEILEKVHANGTTVIMATHNQQMVDEHKHRVLEIAGGRLVRDEKEGSYDSEA</sequence>
<evidence type="ECO:0000256" key="5">
    <source>
        <dbReference type="ARBA" id="ARBA00022618"/>
    </source>
</evidence>
<dbReference type="InterPro" id="IPR003439">
    <property type="entry name" value="ABC_transporter-like_ATP-bd"/>
</dbReference>
<dbReference type="GO" id="GO:0005886">
    <property type="term" value="C:plasma membrane"/>
    <property type="evidence" value="ECO:0007669"/>
    <property type="project" value="UniProtKB-SubCell"/>
</dbReference>
<dbReference type="EMBL" id="AZEU01000132">
    <property type="protein sequence ID" value="KRL45216.1"/>
    <property type="molecule type" value="Genomic_DNA"/>
</dbReference>
<dbReference type="InterPro" id="IPR017871">
    <property type="entry name" value="ABC_transporter-like_CS"/>
</dbReference>
<evidence type="ECO:0000256" key="10">
    <source>
        <dbReference type="ARBA" id="ARBA00049360"/>
    </source>
</evidence>
<dbReference type="InterPro" id="IPR003593">
    <property type="entry name" value="AAA+_ATPase"/>
</dbReference>
<evidence type="ECO:0000256" key="4">
    <source>
        <dbReference type="ARBA" id="ARBA00022475"/>
    </source>
</evidence>
<evidence type="ECO:0000259" key="13">
    <source>
        <dbReference type="PROSITE" id="PS50893"/>
    </source>
</evidence>
<keyword evidence="3" id="KW-0813">Transport</keyword>
<keyword evidence="9 12" id="KW-0131">Cell cycle</keyword>
<evidence type="ECO:0000256" key="8">
    <source>
        <dbReference type="ARBA" id="ARBA00023136"/>
    </source>
</evidence>
<evidence type="ECO:0000256" key="1">
    <source>
        <dbReference type="ARBA" id="ARBA00005417"/>
    </source>
</evidence>
<dbReference type="GO" id="GO:0016887">
    <property type="term" value="F:ATP hydrolysis activity"/>
    <property type="evidence" value="ECO:0007669"/>
    <property type="project" value="InterPro"/>
</dbReference>
<dbReference type="PANTHER" id="PTHR24220">
    <property type="entry name" value="IMPORT ATP-BINDING PROTEIN"/>
    <property type="match status" value="1"/>
</dbReference>
<evidence type="ECO:0000313" key="14">
    <source>
        <dbReference type="EMBL" id="KRL45216.1"/>
    </source>
</evidence>
<comment type="catalytic activity">
    <reaction evidence="10">
        <text>ATP + H2O = ADP + phosphate + H(+)</text>
        <dbReference type="Rhea" id="RHEA:13065"/>
        <dbReference type="ChEBI" id="CHEBI:15377"/>
        <dbReference type="ChEBI" id="CHEBI:15378"/>
        <dbReference type="ChEBI" id="CHEBI:30616"/>
        <dbReference type="ChEBI" id="CHEBI:43474"/>
        <dbReference type="ChEBI" id="CHEBI:456216"/>
    </reaction>
</comment>
<dbReference type="GO" id="GO:0005524">
    <property type="term" value="F:ATP binding"/>
    <property type="evidence" value="ECO:0007669"/>
    <property type="project" value="UniProtKB-UniRule"/>
</dbReference>
<dbReference type="InterPro" id="IPR005286">
    <property type="entry name" value="Cell_div_FtsE"/>
</dbReference>
<dbReference type="GO" id="GO:0051301">
    <property type="term" value="P:cell division"/>
    <property type="evidence" value="ECO:0007669"/>
    <property type="project" value="UniProtKB-UniRule"/>
</dbReference>
<dbReference type="PROSITE" id="PS50893">
    <property type="entry name" value="ABC_TRANSPORTER_2"/>
    <property type="match status" value="1"/>
</dbReference>
<dbReference type="SUPFAM" id="SSF52540">
    <property type="entry name" value="P-loop containing nucleoside triphosphate hydrolases"/>
    <property type="match status" value="1"/>
</dbReference>
<dbReference type="Gene3D" id="3.40.50.300">
    <property type="entry name" value="P-loop containing nucleotide triphosphate hydrolases"/>
    <property type="match status" value="1"/>
</dbReference>
<evidence type="ECO:0000256" key="9">
    <source>
        <dbReference type="ARBA" id="ARBA00023306"/>
    </source>
</evidence>
<reference evidence="14 15" key="1">
    <citation type="journal article" date="2015" name="Genome Announc.">
        <title>Expanding the biotechnology potential of lactobacilli through comparative genomics of 213 strains and associated genera.</title>
        <authorList>
            <person name="Sun Z."/>
            <person name="Harris H.M."/>
            <person name="McCann A."/>
            <person name="Guo C."/>
            <person name="Argimon S."/>
            <person name="Zhang W."/>
            <person name="Yang X."/>
            <person name="Jeffery I.B."/>
            <person name="Cooney J.C."/>
            <person name="Kagawa T.F."/>
            <person name="Liu W."/>
            <person name="Song Y."/>
            <person name="Salvetti E."/>
            <person name="Wrobel A."/>
            <person name="Rasinkangas P."/>
            <person name="Parkhill J."/>
            <person name="Rea M.C."/>
            <person name="O'Sullivan O."/>
            <person name="Ritari J."/>
            <person name="Douillard F.P."/>
            <person name="Paul Ross R."/>
            <person name="Yang R."/>
            <person name="Briner A.E."/>
            <person name="Felis G.E."/>
            <person name="de Vos W.M."/>
            <person name="Barrangou R."/>
            <person name="Klaenhammer T.R."/>
            <person name="Caufield P.W."/>
            <person name="Cui Y."/>
            <person name="Zhang H."/>
            <person name="O'Toole P.W."/>
        </authorList>
    </citation>
    <scope>NUCLEOTIDE SEQUENCE [LARGE SCALE GENOMIC DNA]</scope>
    <source>
        <strain evidence="14 15">DSM 13343</strain>
    </source>
</reference>
<dbReference type="NCBIfam" id="TIGR02673">
    <property type="entry name" value="FtsE"/>
    <property type="match status" value="1"/>
</dbReference>
<evidence type="ECO:0000256" key="12">
    <source>
        <dbReference type="RuleBase" id="RU365094"/>
    </source>
</evidence>
<evidence type="ECO:0000256" key="2">
    <source>
        <dbReference type="ARBA" id="ARBA00020019"/>
    </source>
</evidence>
<keyword evidence="7 12" id="KW-0067">ATP-binding</keyword>
<dbReference type="Pfam" id="PF00005">
    <property type="entry name" value="ABC_tran"/>
    <property type="match status" value="1"/>
</dbReference>
<comment type="subcellular location">
    <subcellularLocation>
        <location evidence="12">Cell membrane</location>
        <topology evidence="12">Peripheral membrane protein</topology>
        <orientation evidence="12">Cytoplasmic side</orientation>
    </subcellularLocation>
</comment>
<protein>
    <recommendedName>
        <fullName evidence="2 12">Cell division ATP-binding protein FtsE</fullName>
    </recommendedName>
</protein>
<dbReference type="Proteomes" id="UP000051790">
    <property type="component" value="Unassembled WGS sequence"/>
</dbReference>
<comment type="similarity">
    <text evidence="1 12">Belongs to the ABC transporter superfamily.</text>
</comment>
<dbReference type="AlphaFoldDB" id="A0A0R1QK26"/>
<name>A0A0R1QK26_9LACO</name>
<dbReference type="SMART" id="SM00382">
    <property type="entry name" value="AAA"/>
    <property type="match status" value="1"/>
</dbReference>
<proteinExistence type="inferred from homology"/>
<organism evidence="14 15">
    <name type="scientific">Lacticaseibacillus manihotivorans DSM 13343 = JCM 12514</name>
    <dbReference type="NCBI Taxonomy" id="1423769"/>
    <lineage>
        <taxon>Bacteria</taxon>
        <taxon>Bacillati</taxon>
        <taxon>Bacillota</taxon>
        <taxon>Bacilli</taxon>
        <taxon>Lactobacillales</taxon>
        <taxon>Lactobacillaceae</taxon>
        <taxon>Lacticaseibacillus</taxon>
    </lineage>
</organism>
<dbReference type="PANTHER" id="PTHR24220:SF470">
    <property type="entry name" value="CELL DIVISION ATP-BINDING PROTEIN FTSE"/>
    <property type="match status" value="1"/>
</dbReference>